<feature type="compositionally biased region" description="Basic and acidic residues" evidence="1">
    <location>
        <begin position="1"/>
        <end position="27"/>
    </location>
</feature>
<organism evidence="2 3">
    <name type="scientific">Cirrhinus molitorella</name>
    <name type="common">mud carp</name>
    <dbReference type="NCBI Taxonomy" id="172907"/>
    <lineage>
        <taxon>Eukaryota</taxon>
        <taxon>Metazoa</taxon>
        <taxon>Chordata</taxon>
        <taxon>Craniata</taxon>
        <taxon>Vertebrata</taxon>
        <taxon>Euteleostomi</taxon>
        <taxon>Actinopterygii</taxon>
        <taxon>Neopterygii</taxon>
        <taxon>Teleostei</taxon>
        <taxon>Ostariophysi</taxon>
        <taxon>Cypriniformes</taxon>
        <taxon>Cyprinidae</taxon>
        <taxon>Labeoninae</taxon>
        <taxon>Labeonini</taxon>
        <taxon>Cirrhinus</taxon>
    </lineage>
</organism>
<accession>A0AA88P509</accession>
<name>A0AA88P509_9TELE</name>
<feature type="region of interest" description="Disordered" evidence="1">
    <location>
        <begin position="1"/>
        <end position="29"/>
    </location>
</feature>
<dbReference type="EMBL" id="JAUYZG010000024">
    <property type="protein sequence ID" value="KAK2870264.1"/>
    <property type="molecule type" value="Genomic_DNA"/>
</dbReference>
<dbReference type="Proteomes" id="UP001187343">
    <property type="component" value="Unassembled WGS sequence"/>
</dbReference>
<proteinExistence type="predicted"/>
<dbReference type="AlphaFoldDB" id="A0AA88P509"/>
<gene>
    <name evidence="2" type="ORF">Q8A67_024656</name>
</gene>
<evidence type="ECO:0000313" key="3">
    <source>
        <dbReference type="Proteomes" id="UP001187343"/>
    </source>
</evidence>
<comment type="caution">
    <text evidence="2">The sequence shown here is derived from an EMBL/GenBank/DDBJ whole genome shotgun (WGS) entry which is preliminary data.</text>
</comment>
<protein>
    <submittedName>
        <fullName evidence="2">Uncharacterized protein</fullName>
    </submittedName>
</protein>
<evidence type="ECO:0000256" key="1">
    <source>
        <dbReference type="SAM" id="MobiDB-lite"/>
    </source>
</evidence>
<keyword evidence="3" id="KW-1185">Reference proteome</keyword>
<sequence length="94" mass="10963">MQHEATNQHETWARRQRTLGKEKERTRVTANQLKRSKSLNKYSGLFTEHQELSDGWVVNVYLSDPSYGDFRLIVRGPPLFALPRAIGHKCQARR</sequence>
<reference evidence="2" key="1">
    <citation type="submission" date="2023-08" db="EMBL/GenBank/DDBJ databases">
        <title>Chromosome-level Genome Assembly of mud carp (Cirrhinus molitorella).</title>
        <authorList>
            <person name="Liu H."/>
        </authorList>
    </citation>
    <scope>NUCLEOTIDE SEQUENCE</scope>
    <source>
        <strain evidence="2">Prfri</strain>
        <tissue evidence="2">Muscle</tissue>
    </source>
</reference>
<evidence type="ECO:0000313" key="2">
    <source>
        <dbReference type="EMBL" id="KAK2870264.1"/>
    </source>
</evidence>